<reference evidence="8" key="1">
    <citation type="submission" date="2006-06" db="EMBL/GenBank/DDBJ databases">
        <title>Complete sequence of Plasmid 2 of Chelativorans sp. BNC1.</title>
        <authorList>
            <consortium name="US DOE Joint Genome Institute"/>
            <person name="Copeland A."/>
            <person name="Lucas S."/>
            <person name="Lapidus A."/>
            <person name="Barry K."/>
            <person name="Detter J.C."/>
            <person name="Glavina del Rio T."/>
            <person name="Hammon N."/>
            <person name="Israni S."/>
            <person name="Dalin E."/>
            <person name="Tice H."/>
            <person name="Pitluck S."/>
            <person name="Chertkov O."/>
            <person name="Brettin T."/>
            <person name="Bruce D."/>
            <person name="Han C."/>
            <person name="Tapia R."/>
            <person name="Gilna P."/>
            <person name="Schmutz J."/>
            <person name="Larimer F."/>
            <person name="Land M."/>
            <person name="Hauser L."/>
            <person name="Kyrpides N."/>
            <person name="Mikhailova N."/>
            <person name="Richardson P."/>
        </authorList>
    </citation>
    <scope>NUCLEOTIDE SEQUENCE</scope>
    <source>
        <strain evidence="8">BNC1</strain>
        <plasmid evidence="8">2</plasmid>
    </source>
</reference>
<dbReference type="SUPFAM" id="SSF53720">
    <property type="entry name" value="ALDH-like"/>
    <property type="match status" value="1"/>
</dbReference>
<evidence type="ECO:0000259" key="7">
    <source>
        <dbReference type="Pfam" id="PF00171"/>
    </source>
</evidence>
<keyword evidence="2" id="KW-0630">Potassium</keyword>
<dbReference type="FunFam" id="3.40.309.10:FF:000004">
    <property type="entry name" value="Succinate-semialdehyde dehydrogenase I"/>
    <property type="match status" value="1"/>
</dbReference>
<dbReference type="EMBL" id="CP000391">
    <property type="protein sequence ID" value="ABG65479.1"/>
    <property type="molecule type" value="Genomic_DNA"/>
</dbReference>
<comment type="similarity">
    <text evidence="1 6">Belongs to the aldehyde dehydrogenase family.</text>
</comment>
<dbReference type="EC" id="1.2.1.16" evidence="8"/>
<dbReference type="AlphaFoldDB" id="Q11AU6"/>
<gene>
    <name evidence="8" type="ordered locus">Meso_4451</name>
</gene>
<evidence type="ECO:0000256" key="6">
    <source>
        <dbReference type="RuleBase" id="RU003345"/>
    </source>
</evidence>
<keyword evidence="4" id="KW-0558">Oxidation</keyword>
<evidence type="ECO:0000313" key="8">
    <source>
        <dbReference type="EMBL" id="ABG65479.1"/>
    </source>
</evidence>
<feature type="domain" description="Aldehyde dehydrogenase" evidence="7">
    <location>
        <begin position="29"/>
        <end position="489"/>
    </location>
</feature>
<name>Q11AU6_CHESB</name>
<dbReference type="FunFam" id="3.40.605.10:FF:000005">
    <property type="entry name" value="Succinate-semialdehyde dehydrogenase I"/>
    <property type="match status" value="1"/>
</dbReference>
<sequence length="493" mass="52430">MSTSARNRFPGVSFDPKALRSNLFIGGAWKEGATGNRIPVYDPSTGTVIAEVADAEVEDVMGAIDAAHEALPGWAATPPRHRSEVLRRCFELMIENRDMLAELISLENGKTLADAQGEVAYAAEFFRWFAEETVRLNGELYKAPSGANRILVQHQPIGVSVLVTPWNFPAAMATRKIGPALAAGCTVILKPATETPLTAYALAALCAEAGVPDGVVNVYTSSRSGKTVSAMLHDPRVRKLSFTGSTEVGRILLREAADKVISCSMELGGNAPFIVFDDADLSAALDGAMVAKMRNGGEACTAANRFYVQSGIADAFAKGLAERMKALAIGKGYETGSQCGPLINKDAVERISGLVEEAQSRGARVLAGGKALNREGYYFPPTVIDNVDPASAIMSEEIFGPVAPIIRFDSEDEVLSAANGTEYGLMAYVYTQDLSKGLRVSEKIESGMVGLNRGLVSDPAAPFGGVKQSGLGREGSHHGILEFTETKYIATNW</sequence>
<dbReference type="GO" id="GO:0004777">
    <property type="term" value="F:succinate-semialdehyde dehydrogenase (NAD+) activity"/>
    <property type="evidence" value="ECO:0007669"/>
    <property type="project" value="TreeGrafter"/>
</dbReference>
<dbReference type="CDD" id="cd07103">
    <property type="entry name" value="ALDH_F5_SSADH_GabD"/>
    <property type="match status" value="1"/>
</dbReference>
<geneLocation type="plasmid" evidence="8">
    <name>2</name>
</geneLocation>
<proteinExistence type="inferred from homology"/>
<dbReference type="InterPro" id="IPR016163">
    <property type="entry name" value="Ald_DH_C"/>
</dbReference>
<evidence type="ECO:0000256" key="3">
    <source>
        <dbReference type="ARBA" id="ARBA00023002"/>
    </source>
</evidence>
<dbReference type="HOGENOM" id="CLU_005391_5_1_5"/>
<dbReference type="FunFam" id="3.40.605.10:FF:000026">
    <property type="entry name" value="Aldehyde dehydrogenase, putative"/>
    <property type="match status" value="1"/>
</dbReference>
<evidence type="ECO:0000256" key="4">
    <source>
        <dbReference type="ARBA" id="ARBA00023097"/>
    </source>
</evidence>
<feature type="active site" evidence="5">
    <location>
        <position position="266"/>
    </location>
</feature>
<keyword evidence="3 6" id="KW-0560">Oxidoreductase</keyword>
<dbReference type="Gene3D" id="3.40.309.10">
    <property type="entry name" value="Aldehyde Dehydrogenase, Chain A, domain 2"/>
    <property type="match status" value="1"/>
</dbReference>
<dbReference type="Pfam" id="PF00171">
    <property type="entry name" value="Aldedh"/>
    <property type="match status" value="1"/>
</dbReference>
<dbReference type="PANTHER" id="PTHR43353:SF5">
    <property type="entry name" value="SUCCINATE-SEMIALDEHYDE DEHYDROGENASE, MITOCHONDRIAL"/>
    <property type="match status" value="1"/>
</dbReference>
<accession>Q11AU6</accession>
<keyword evidence="8" id="KW-0614">Plasmid</keyword>
<dbReference type="InterPro" id="IPR050740">
    <property type="entry name" value="Aldehyde_DH_Superfamily"/>
</dbReference>
<dbReference type="InterPro" id="IPR016162">
    <property type="entry name" value="Ald_DH_N"/>
</dbReference>
<dbReference type="Gene3D" id="3.40.605.10">
    <property type="entry name" value="Aldehyde Dehydrogenase, Chain A, domain 1"/>
    <property type="match status" value="1"/>
</dbReference>
<organism evidence="8">
    <name type="scientific">Chelativorans sp. (strain BNC1)</name>
    <dbReference type="NCBI Taxonomy" id="266779"/>
    <lineage>
        <taxon>Bacteria</taxon>
        <taxon>Pseudomonadati</taxon>
        <taxon>Pseudomonadota</taxon>
        <taxon>Alphaproteobacteria</taxon>
        <taxon>Hyphomicrobiales</taxon>
        <taxon>Phyllobacteriaceae</taxon>
        <taxon>Chelativorans</taxon>
    </lineage>
</organism>
<dbReference type="KEGG" id="mes:Meso_4451"/>
<evidence type="ECO:0000256" key="5">
    <source>
        <dbReference type="PROSITE-ProRule" id="PRU10007"/>
    </source>
</evidence>
<dbReference type="InterPro" id="IPR029510">
    <property type="entry name" value="Ald_DH_CS_GLU"/>
</dbReference>
<protein>
    <submittedName>
        <fullName evidence="8">Succinate semialdehyde dehydrogenase</fullName>
        <ecNumber evidence="8">1.2.1.16</ecNumber>
    </submittedName>
</protein>
<dbReference type="eggNOG" id="COG1012">
    <property type="taxonomic scope" value="Bacteria"/>
</dbReference>
<evidence type="ECO:0000256" key="2">
    <source>
        <dbReference type="ARBA" id="ARBA00022958"/>
    </source>
</evidence>
<dbReference type="GO" id="GO:0009450">
    <property type="term" value="P:gamma-aminobutyric acid catabolic process"/>
    <property type="evidence" value="ECO:0007669"/>
    <property type="project" value="TreeGrafter"/>
</dbReference>
<dbReference type="OrthoDB" id="9812625at2"/>
<dbReference type="InterPro" id="IPR016161">
    <property type="entry name" value="Ald_DH/histidinol_DH"/>
</dbReference>
<evidence type="ECO:0000256" key="1">
    <source>
        <dbReference type="ARBA" id="ARBA00009986"/>
    </source>
</evidence>
<dbReference type="PROSITE" id="PS00687">
    <property type="entry name" value="ALDEHYDE_DEHYDR_GLU"/>
    <property type="match status" value="1"/>
</dbReference>
<dbReference type="PANTHER" id="PTHR43353">
    <property type="entry name" value="SUCCINATE-SEMIALDEHYDE DEHYDROGENASE, MITOCHONDRIAL"/>
    <property type="match status" value="1"/>
</dbReference>
<dbReference type="InterPro" id="IPR015590">
    <property type="entry name" value="Aldehyde_DH_dom"/>
</dbReference>